<evidence type="ECO:0000259" key="1">
    <source>
        <dbReference type="Pfam" id="PF20335"/>
    </source>
</evidence>
<reference evidence="2 3" key="2">
    <citation type="submission" date="2020-08" db="EMBL/GenBank/DDBJ databases">
        <title>Listeria ohnekaius sp. nov. and Listeria portnoyii sp. nov. isolated from non-agricultural and natural environments.</title>
        <authorList>
            <person name="Weller D."/>
            <person name="Belias A.M."/>
            <person name="Liao J."/>
            <person name="Guo S."/>
            <person name="Orsi R.H."/>
            <person name="Wiedmann M."/>
        </authorList>
    </citation>
    <scope>NUCLEOTIDE SEQUENCE [LARGE SCALE GENOMIC DNA]</scope>
    <source>
        <strain evidence="2 3">FSL W9-0585</strain>
    </source>
</reference>
<accession>A0A7W1T735</accession>
<dbReference type="EMBL" id="JABJVM010000009">
    <property type="protein sequence ID" value="MBA3926622.1"/>
    <property type="molecule type" value="Genomic_DNA"/>
</dbReference>
<name>A0A7W1T735_9LIST</name>
<dbReference type="Pfam" id="PF20335">
    <property type="entry name" value="DUF6630"/>
    <property type="match status" value="1"/>
</dbReference>
<reference evidence="2 3" key="1">
    <citation type="submission" date="2020-05" db="EMBL/GenBank/DDBJ databases">
        <authorList>
            <person name="Carlin C.R."/>
        </authorList>
    </citation>
    <scope>NUCLEOTIDE SEQUENCE [LARGE SCALE GENOMIC DNA]</scope>
    <source>
        <strain evidence="2 3">FSL W9-0585</strain>
    </source>
</reference>
<sequence>MGMLGFFKKKKFDMDAVDYSKLIEIARILSNDNKGLVDDATLMANDYEKFRQTNDKWCSEMWEDSLDSHSARLLIAAYWFVGYETAHQFGAYIDWKEETEDILWQLKSTIDSLGYSLNLNKIIFTGEEPTDEALDKINEYFLAEGYTLVTLDTDSDCYHLFIVPNEKMDRLIYLGQSIGYRFFYDYKD</sequence>
<organism evidence="2 3">
    <name type="scientific">Listeria rustica</name>
    <dbReference type="NCBI Taxonomy" id="2713503"/>
    <lineage>
        <taxon>Bacteria</taxon>
        <taxon>Bacillati</taxon>
        <taxon>Bacillota</taxon>
        <taxon>Bacilli</taxon>
        <taxon>Bacillales</taxon>
        <taxon>Listeriaceae</taxon>
        <taxon>Listeria</taxon>
    </lineage>
</organism>
<dbReference type="RefSeq" id="WP_181676782.1">
    <property type="nucleotide sequence ID" value="NZ_JABJVM010000009.1"/>
</dbReference>
<dbReference type="InterPro" id="IPR046582">
    <property type="entry name" value="DUF6630"/>
</dbReference>
<gene>
    <name evidence="2" type="ORF">HPK16_09755</name>
</gene>
<evidence type="ECO:0000313" key="2">
    <source>
        <dbReference type="EMBL" id="MBA3926622.1"/>
    </source>
</evidence>
<dbReference type="AlphaFoldDB" id="A0A7W1T735"/>
<evidence type="ECO:0000313" key="3">
    <source>
        <dbReference type="Proteomes" id="UP000548787"/>
    </source>
</evidence>
<keyword evidence="3" id="KW-1185">Reference proteome</keyword>
<feature type="domain" description="DUF6630" evidence="1">
    <location>
        <begin position="22"/>
        <end position="182"/>
    </location>
</feature>
<comment type="caution">
    <text evidence="2">The sequence shown here is derived from an EMBL/GenBank/DDBJ whole genome shotgun (WGS) entry which is preliminary data.</text>
</comment>
<proteinExistence type="predicted"/>
<protein>
    <recommendedName>
        <fullName evidence="1">DUF6630 domain-containing protein</fullName>
    </recommendedName>
</protein>
<dbReference type="Proteomes" id="UP000548787">
    <property type="component" value="Unassembled WGS sequence"/>
</dbReference>